<gene>
    <name evidence="2" type="ORF">PGLA1383_LOCUS53222</name>
</gene>
<dbReference type="Proteomes" id="UP000654075">
    <property type="component" value="Unassembled WGS sequence"/>
</dbReference>
<keyword evidence="3" id="KW-1185">Reference proteome</keyword>
<evidence type="ECO:0000313" key="2">
    <source>
        <dbReference type="EMBL" id="CAE8637924.1"/>
    </source>
</evidence>
<evidence type="ECO:0000313" key="3">
    <source>
        <dbReference type="Proteomes" id="UP000654075"/>
    </source>
</evidence>
<feature type="non-terminal residue" evidence="2">
    <location>
        <position position="124"/>
    </location>
</feature>
<reference evidence="2" key="1">
    <citation type="submission" date="2021-02" db="EMBL/GenBank/DDBJ databases">
        <authorList>
            <person name="Dougan E. K."/>
            <person name="Rhodes N."/>
            <person name="Thang M."/>
            <person name="Chan C."/>
        </authorList>
    </citation>
    <scope>NUCLEOTIDE SEQUENCE</scope>
</reference>
<dbReference type="EMBL" id="CAJNNV010031808">
    <property type="protein sequence ID" value="CAE8637924.1"/>
    <property type="molecule type" value="Genomic_DNA"/>
</dbReference>
<dbReference type="AlphaFoldDB" id="A0A813HK46"/>
<feature type="region of interest" description="Disordered" evidence="1">
    <location>
        <begin position="12"/>
        <end position="32"/>
    </location>
</feature>
<name>A0A813HK46_POLGL</name>
<organism evidence="2 3">
    <name type="scientific">Polarella glacialis</name>
    <name type="common">Dinoflagellate</name>
    <dbReference type="NCBI Taxonomy" id="89957"/>
    <lineage>
        <taxon>Eukaryota</taxon>
        <taxon>Sar</taxon>
        <taxon>Alveolata</taxon>
        <taxon>Dinophyceae</taxon>
        <taxon>Suessiales</taxon>
        <taxon>Suessiaceae</taxon>
        <taxon>Polarella</taxon>
    </lineage>
</organism>
<feature type="non-terminal residue" evidence="2">
    <location>
        <position position="1"/>
    </location>
</feature>
<evidence type="ECO:0000256" key="1">
    <source>
        <dbReference type="SAM" id="MobiDB-lite"/>
    </source>
</evidence>
<sequence length="124" mass="14249">FLLFFLSGPTSGGPLGHTPSRSQSRRSADRLAQGRGYSEAMASFMFLGFLTIQKPAYESRLEEGESIRLKEVWKDLEHKCFERYLDEADDDFKGVHPYQLLKKEIFQCKGTMTNDTRRDVEPAH</sequence>
<proteinExistence type="predicted"/>
<comment type="caution">
    <text evidence="2">The sequence shown here is derived from an EMBL/GenBank/DDBJ whole genome shotgun (WGS) entry which is preliminary data.</text>
</comment>
<dbReference type="OrthoDB" id="409712at2759"/>
<accession>A0A813HK46</accession>
<protein>
    <submittedName>
        <fullName evidence="2">Uncharacterized protein</fullName>
    </submittedName>
</protein>